<comment type="similarity">
    <text evidence="1">Belongs to the peroxidase family.</text>
</comment>
<evidence type="ECO:0000256" key="1">
    <source>
        <dbReference type="RuleBase" id="RU004241"/>
    </source>
</evidence>
<evidence type="ECO:0000313" key="3">
    <source>
        <dbReference type="EMBL" id="EFH45242.1"/>
    </source>
</evidence>
<gene>
    <name evidence="3" type="ORF">ARALYDRAFT_912583</name>
</gene>
<name>D7MAL3_ARALL</name>
<dbReference type="SUPFAM" id="SSF48113">
    <property type="entry name" value="Heme-dependent peroxidases"/>
    <property type="match status" value="1"/>
</dbReference>
<dbReference type="GO" id="GO:0006979">
    <property type="term" value="P:response to oxidative stress"/>
    <property type="evidence" value="ECO:0007669"/>
    <property type="project" value="InterPro"/>
</dbReference>
<dbReference type="InterPro" id="IPR010255">
    <property type="entry name" value="Haem_peroxidase_sf"/>
</dbReference>
<evidence type="ECO:0000313" key="4">
    <source>
        <dbReference type="Proteomes" id="UP000008694"/>
    </source>
</evidence>
<dbReference type="EMBL" id="GL348719">
    <property type="protein sequence ID" value="EFH45242.1"/>
    <property type="molecule type" value="Genomic_DNA"/>
</dbReference>
<evidence type="ECO:0000259" key="2">
    <source>
        <dbReference type="Pfam" id="PF00141"/>
    </source>
</evidence>
<feature type="domain" description="Plant heme peroxidase family profile" evidence="2">
    <location>
        <begin position="3"/>
        <end position="43"/>
    </location>
</feature>
<organism evidence="4">
    <name type="scientific">Arabidopsis lyrata subsp. lyrata</name>
    <name type="common">Lyre-leaved rock-cress</name>
    <dbReference type="NCBI Taxonomy" id="81972"/>
    <lineage>
        <taxon>Eukaryota</taxon>
        <taxon>Viridiplantae</taxon>
        <taxon>Streptophyta</taxon>
        <taxon>Embryophyta</taxon>
        <taxon>Tracheophyta</taxon>
        <taxon>Spermatophyta</taxon>
        <taxon>Magnoliopsida</taxon>
        <taxon>eudicotyledons</taxon>
        <taxon>Gunneridae</taxon>
        <taxon>Pentapetalae</taxon>
        <taxon>rosids</taxon>
        <taxon>malvids</taxon>
        <taxon>Brassicales</taxon>
        <taxon>Brassicaceae</taxon>
        <taxon>Camelineae</taxon>
        <taxon>Arabidopsis</taxon>
    </lineage>
</organism>
<reference evidence="4" key="1">
    <citation type="journal article" date="2011" name="Nat. Genet.">
        <title>The Arabidopsis lyrata genome sequence and the basis of rapid genome size change.</title>
        <authorList>
            <person name="Hu T.T."/>
            <person name="Pattyn P."/>
            <person name="Bakker E.G."/>
            <person name="Cao J."/>
            <person name="Cheng J.-F."/>
            <person name="Clark R.M."/>
            <person name="Fahlgren N."/>
            <person name="Fawcett J.A."/>
            <person name="Grimwood J."/>
            <person name="Gundlach H."/>
            <person name="Haberer G."/>
            <person name="Hollister J.D."/>
            <person name="Ossowski S."/>
            <person name="Ottilar R.P."/>
            <person name="Salamov A.A."/>
            <person name="Schneeberger K."/>
            <person name="Spannagl M."/>
            <person name="Wang X."/>
            <person name="Yang L."/>
            <person name="Nasrallah M.E."/>
            <person name="Bergelson J."/>
            <person name="Carrington J.C."/>
            <person name="Gaut B.S."/>
            <person name="Schmutz J."/>
            <person name="Mayer K.F.X."/>
            <person name="Van de Peer Y."/>
            <person name="Grigoriev I.V."/>
            <person name="Nordborg M."/>
            <person name="Weigel D."/>
            <person name="Guo Y.-L."/>
        </authorList>
    </citation>
    <scope>NUCLEOTIDE SEQUENCE [LARGE SCALE GENOMIC DNA]</scope>
    <source>
        <strain evidence="4">cv. MN47</strain>
    </source>
</reference>
<dbReference type="Proteomes" id="UP000008694">
    <property type="component" value="Unassembled WGS sequence"/>
</dbReference>
<dbReference type="Gramene" id="scaffold_700325.1">
    <property type="protein sequence ID" value="scaffold_700325.1"/>
    <property type="gene ID" value="scaffold_700325.1"/>
</dbReference>
<dbReference type="InterPro" id="IPR002016">
    <property type="entry name" value="Haem_peroxidase"/>
</dbReference>
<protein>
    <submittedName>
        <fullName evidence="3">Predicted protein</fullName>
    </submittedName>
</protein>
<sequence>MDSSRTLGNAYYRNLEERKGVFDSDQALYTDPRSQPLVEEVASKAVMVRISKELSHAQ</sequence>
<keyword evidence="4" id="KW-1185">Reference proteome</keyword>
<accession>D7MAL3</accession>
<dbReference type="GO" id="GO:0020037">
    <property type="term" value="F:heme binding"/>
    <property type="evidence" value="ECO:0007669"/>
    <property type="project" value="InterPro"/>
</dbReference>
<dbReference type="Pfam" id="PF00141">
    <property type="entry name" value="peroxidase"/>
    <property type="match status" value="1"/>
</dbReference>
<dbReference type="Gene3D" id="1.10.420.10">
    <property type="entry name" value="Peroxidase, domain 2"/>
    <property type="match status" value="1"/>
</dbReference>
<proteinExistence type="inferred from homology"/>
<dbReference type="HOGENOM" id="CLU_2981769_0_0_1"/>
<dbReference type="GO" id="GO:0004601">
    <property type="term" value="F:peroxidase activity"/>
    <property type="evidence" value="ECO:0007669"/>
    <property type="project" value="InterPro"/>
</dbReference>
<dbReference type="AlphaFoldDB" id="D7MAL3"/>